<dbReference type="RefSeq" id="WP_039748305.1">
    <property type="nucleotide sequence ID" value="NZ_JTCM02000143.1"/>
</dbReference>
<comment type="caution">
    <text evidence="1">The sequence shown here is derived from an EMBL/GenBank/DDBJ whole genome shotgun (WGS) entry which is preliminary data.</text>
</comment>
<accession>A0A846HKQ3</accession>
<sequence length="246" mass="28077">MADEIILSGSEETLKPIISLLIGVHQLLENRDIGDIVGMPLEEFVRAQPHTIKLTIFWYPNKTPPFSAGHSEKLVRPYCNIPDVDKKKLDWGIIKQAAGGTNGYSWGRFRATANLDNGRQMKIHASTEEEASKMLKNLAELSTAKILTLSITEEKKEGRREQYQTLFKETTKVYPAYFVVINSEKILVESERQRTQKISNLKSTTKADFKRKRTQKIFLWVDKEPELTKEIIREALQVRGSAKDDG</sequence>
<dbReference type="EMBL" id="JTCM02000143">
    <property type="protein sequence ID" value="NEU76950.1"/>
    <property type="molecule type" value="Genomic_DNA"/>
</dbReference>
<name>A0A846HKQ3_9CYAN</name>
<gene>
    <name evidence="1" type="ORF">PI95_031755</name>
</gene>
<evidence type="ECO:0000313" key="2">
    <source>
        <dbReference type="Proteomes" id="UP000031549"/>
    </source>
</evidence>
<proteinExistence type="predicted"/>
<dbReference type="Proteomes" id="UP000031549">
    <property type="component" value="Unassembled WGS sequence"/>
</dbReference>
<protein>
    <submittedName>
        <fullName evidence="1">Uncharacterized protein</fullName>
    </submittedName>
</protein>
<reference evidence="1 2" key="1">
    <citation type="journal article" date="2015" name="Genome Announc.">
        <title>Draft Genome Sequence of Cyanobacterium Hassallia byssoidea Strain VB512170, Isolated from Monuments in India.</title>
        <authorList>
            <person name="Singh D."/>
            <person name="Chandrababunaidu M.M."/>
            <person name="Panda A."/>
            <person name="Sen D."/>
            <person name="Bhattacharyya S."/>
            <person name="Adhikary S.P."/>
            <person name="Tripathy S."/>
        </authorList>
    </citation>
    <scope>NUCLEOTIDE SEQUENCE [LARGE SCALE GENOMIC DNA]</scope>
    <source>
        <strain evidence="1 2">VB512170</strain>
    </source>
</reference>
<keyword evidence="2" id="KW-1185">Reference proteome</keyword>
<dbReference type="AlphaFoldDB" id="A0A846HKQ3"/>
<evidence type="ECO:0000313" key="1">
    <source>
        <dbReference type="EMBL" id="NEU76950.1"/>
    </source>
</evidence>
<organism evidence="1 2">
    <name type="scientific">Hassallia byssoidea VB512170</name>
    <dbReference type="NCBI Taxonomy" id="1304833"/>
    <lineage>
        <taxon>Bacteria</taxon>
        <taxon>Bacillati</taxon>
        <taxon>Cyanobacteriota</taxon>
        <taxon>Cyanophyceae</taxon>
        <taxon>Nostocales</taxon>
        <taxon>Tolypothrichaceae</taxon>
        <taxon>Hassallia</taxon>
    </lineage>
</organism>